<accession>A0A931E0A9</accession>
<dbReference type="AlphaFoldDB" id="A0A931E0A9"/>
<name>A0A931E0A9_9BACT</name>
<evidence type="ECO:0000256" key="1">
    <source>
        <dbReference type="SAM" id="MobiDB-lite"/>
    </source>
</evidence>
<protein>
    <submittedName>
        <fullName evidence="2">Uncharacterized protein</fullName>
    </submittedName>
</protein>
<sequence>MSTSLPHFILAGLFKDALVITEDRFEQQEPAKKPRQFTNKTSNEESAPPPIPKKWFLGDNKRNVVILLKDEAAVHINDEWLGTLSKLLAACRLNLADVAIVNLKPGITFTLLQEQLQPQHVLMFDVKAEEIGLPFSIPSYQVQKYGGTTFMIAPAVTLSADKTSDAIKAEKRNLWERLKVIFNV</sequence>
<proteinExistence type="predicted"/>
<dbReference type="EMBL" id="JADWYR010000001">
    <property type="protein sequence ID" value="MBG9374733.1"/>
    <property type="molecule type" value="Genomic_DNA"/>
</dbReference>
<evidence type="ECO:0000313" key="3">
    <source>
        <dbReference type="Proteomes" id="UP000628448"/>
    </source>
</evidence>
<dbReference type="Proteomes" id="UP000628448">
    <property type="component" value="Unassembled WGS sequence"/>
</dbReference>
<reference evidence="2" key="1">
    <citation type="submission" date="2020-11" db="EMBL/GenBank/DDBJ databases">
        <title>Bacterial whole genome sequence for Panacibacter sp. DH6.</title>
        <authorList>
            <person name="Le V."/>
            <person name="Ko S."/>
            <person name="Ahn C.-Y."/>
            <person name="Oh H.-M."/>
        </authorList>
    </citation>
    <scope>NUCLEOTIDE SEQUENCE</scope>
    <source>
        <strain evidence="2">DH6</strain>
    </source>
</reference>
<organism evidence="2 3">
    <name type="scientific">Panacibacter microcysteis</name>
    <dbReference type="NCBI Taxonomy" id="2793269"/>
    <lineage>
        <taxon>Bacteria</taxon>
        <taxon>Pseudomonadati</taxon>
        <taxon>Bacteroidota</taxon>
        <taxon>Chitinophagia</taxon>
        <taxon>Chitinophagales</taxon>
        <taxon>Chitinophagaceae</taxon>
        <taxon>Panacibacter</taxon>
    </lineage>
</organism>
<dbReference type="RefSeq" id="WP_196988827.1">
    <property type="nucleotide sequence ID" value="NZ_JADWYR010000001.1"/>
</dbReference>
<feature type="compositionally biased region" description="Polar residues" evidence="1">
    <location>
        <begin position="36"/>
        <end position="45"/>
    </location>
</feature>
<keyword evidence="3" id="KW-1185">Reference proteome</keyword>
<gene>
    <name evidence="2" type="ORF">I5907_00675</name>
</gene>
<comment type="caution">
    <text evidence="2">The sequence shown here is derived from an EMBL/GenBank/DDBJ whole genome shotgun (WGS) entry which is preliminary data.</text>
</comment>
<feature type="region of interest" description="Disordered" evidence="1">
    <location>
        <begin position="25"/>
        <end position="52"/>
    </location>
</feature>
<evidence type="ECO:0000313" key="2">
    <source>
        <dbReference type="EMBL" id="MBG9374733.1"/>
    </source>
</evidence>